<evidence type="ECO:0000313" key="3">
    <source>
        <dbReference type="Proteomes" id="UP000799302"/>
    </source>
</evidence>
<keyword evidence="1" id="KW-1133">Transmembrane helix</keyword>
<evidence type="ECO:0008006" key="4">
    <source>
        <dbReference type="Google" id="ProtNLM"/>
    </source>
</evidence>
<accession>A0A6A6TXC1</accession>
<organism evidence="2 3">
    <name type="scientific">Microthyrium microscopicum</name>
    <dbReference type="NCBI Taxonomy" id="703497"/>
    <lineage>
        <taxon>Eukaryota</taxon>
        <taxon>Fungi</taxon>
        <taxon>Dikarya</taxon>
        <taxon>Ascomycota</taxon>
        <taxon>Pezizomycotina</taxon>
        <taxon>Dothideomycetes</taxon>
        <taxon>Dothideomycetes incertae sedis</taxon>
        <taxon>Microthyriales</taxon>
        <taxon>Microthyriaceae</taxon>
        <taxon>Microthyrium</taxon>
    </lineage>
</organism>
<protein>
    <recommendedName>
        <fullName evidence="4">Ricin B lectin domain-containing protein</fullName>
    </recommendedName>
</protein>
<dbReference type="CDD" id="cd00161">
    <property type="entry name" value="beta-trefoil_Ricin-like"/>
    <property type="match status" value="1"/>
</dbReference>
<keyword evidence="3" id="KW-1185">Reference proteome</keyword>
<dbReference type="AlphaFoldDB" id="A0A6A6TXC1"/>
<keyword evidence="1" id="KW-0812">Transmembrane</keyword>
<name>A0A6A6TXC1_9PEZI</name>
<feature type="transmembrane region" description="Helical" evidence="1">
    <location>
        <begin position="197"/>
        <end position="216"/>
    </location>
</feature>
<dbReference type="Gene3D" id="2.80.10.50">
    <property type="match status" value="1"/>
</dbReference>
<gene>
    <name evidence="2" type="ORF">BT63DRAFT_96877</name>
</gene>
<keyword evidence="1" id="KW-0472">Membrane</keyword>
<sequence length="237" mass="26719">MSGGTGDLEGSFFHLTNTYTGFYKELSTTADDSVVLQNQNGSDLHHQWYFSSTGDSGFYYMHTQGKGQEWALDIMIDNGVLQDTGVHMAPGGSFSGQYWRVDSWDDGTYRLSNNFTSSSRHLDVYADTLKPFMGSEDHSGQHWNLQFIGRWQPKRQTVIELIEPSPAMDGSIGMLPDSTTSYMKAKWDNQEGAMCSLAFLVFVLGAMAIFTCWLKARKRSSYENNKVDHHQPFQDVS</sequence>
<dbReference type="EMBL" id="MU004242">
    <property type="protein sequence ID" value="KAF2664729.1"/>
    <property type="molecule type" value="Genomic_DNA"/>
</dbReference>
<dbReference type="OrthoDB" id="9986966at2759"/>
<dbReference type="InterPro" id="IPR035992">
    <property type="entry name" value="Ricin_B-like_lectins"/>
</dbReference>
<evidence type="ECO:0000256" key="1">
    <source>
        <dbReference type="SAM" id="Phobius"/>
    </source>
</evidence>
<dbReference type="SUPFAM" id="SSF50370">
    <property type="entry name" value="Ricin B-like lectins"/>
    <property type="match status" value="1"/>
</dbReference>
<proteinExistence type="predicted"/>
<evidence type="ECO:0000313" key="2">
    <source>
        <dbReference type="EMBL" id="KAF2664729.1"/>
    </source>
</evidence>
<dbReference type="Proteomes" id="UP000799302">
    <property type="component" value="Unassembled WGS sequence"/>
</dbReference>
<reference evidence="2" key="1">
    <citation type="journal article" date="2020" name="Stud. Mycol.">
        <title>101 Dothideomycetes genomes: a test case for predicting lifestyles and emergence of pathogens.</title>
        <authorList>
            <person name="Haridas S."/>
            <person name="Albert R."/>
            <person name="Binder M."/>
            <person name="Bloem J."/>
            <person name="Labutti K."/>
            <person name="Salamov A."/>
            <person name="Andreopoulos B."/>
            <person name="Baker S."/>
            <person name="Barry K."/>
            <person name="Bills G."/>
            <person name="Bluhm B."/>
            <person name="Cannon C."/>
            <person name="Castanera R."/>
            <person name="Culley D."/>
            <person name="Daum C."/>
            <person name="Ezra D."/>
            <person name="Gonzalez J."/>
            <person name="Henrissat B."/>
            <person name="Kuo A."/>
            <person name="Liang C."/>
            <person name="Lipzen A."/>
            <person name="Lutzoni F."/>
            <person name="Magnuson J."/>
            <person name="Mondo S."/>
            <person name="Nolan M."/>
            <person name="Ohm R."/>
            <person name="Pangilinan J."/>
            <person name="Park H.-J."/>
            <person name="Ramirez L."/>
            <person name="Alfaro M."/>
            <person name="Sun H."/>
            <person name="Tritt A."/>
            <person name="Yoshinaga Y."/>
            <person name="Zwiers L.-H."/>
            <person name="Turgeon B."/>
            <person name="Goodwin S."/>
            <person name="Spatafora J."/>
            <person name="Crous P."/>
            <person name="Grigoriev I."/>
        </authorList>
    </citation>
    <scope>NUCLEOTIDE SEQUENCE</scope>
    <source>
        <strain evidence="2">CBS 115976</strain>
    </source>
</reference>